<reference evidence="1 2" key="1">
    <citation type="submission" date="2020-05" db="EMBL/GenBank/DDBJ databases">
        <title>Identification and distribution of gene clusters putatively required for synthesis of sphingolipid metabolism inhibitors in phylogenetically diverse species of the filamentous fungus Fusarium.</title>
        <authorList>
            <person name="Kim H.-S."/>
            <person name="Busman M."/>
            <person name="Brown D.W."/>
            <person name="Divon H."/>
            <person name="Uhlig S."/>
            <person name="Proctor R.H."/>
        </authorList>
    </citation>
    <scope>NUCLEOTIDE SEQUENCE [LARGE SCALE GENOMIC DNA]</scope>
    <source>
        <strain evidence="1 2">NRRL 25196</strain>
    </source>
</reference>
<dbReference type="InterPro" id="IPR012337">
    <property type="entry name" value="RNaseH-like_sf"/>
</dbReference>
<comment type="caution">
    <text evidence="1">The sequence shown here is derived from an EMBL/GenBank/DDBJ whole genome shotgun (WGS) entry which is preliminary data.</text>
</comment>
<dbReference type="SUPFAM" id="SSF53098">
    <property type="entry name" value="Ribonuclease H-like"/>
    <property type="match status" value="1"/>
</dbReference>
<dbReference type="AlphaFoldDB" id="A0A8H5NE05"/>
<accession>A0A8H5NE05</accession>
<dbReference type="Gene3D" id="3.30.420.10">
    <property type="entry name" value="Ribonuclease H-like superfamily/Ribonuclease H"/>
    <property type="match status" value="1"/>
</dbReference>
<evidence type="ECO:0000313" key="2">
    <source>
        <dbReference type="Proteomes" id="UP000574317"/>
    </source>
</evidence>
<evidence type="ECO:0000313" key="1">
    <source>
        <dbReference type="EMBL" id="KAF5563166.1"/>
    </source>
</evidence>
<dbReference type="InterPro" id="IPR036397">
    <property type="entry name" value="RNaseH_sf"/>
</dbReference>
<name>A0A8H5NE05_9HYPO</name>
<proteinExistence type="predicted"/>
<organism evidence="1 2">
    <name type="scientific">Fusarium napiforme</name>
    <dbReference type="NCBI Taxonomy" id="42672"/>
    <lineage>
        <taxon>Eukaryota</taxon>
        <taxon>Fungi</taxon>
        <taxon>Dikarya</taxon>
        <taxon>Ascomycota</taxon>
        <taxon>Pezizomycotina</taxon>
        <taxon>Sordariomycetes</taxon>
        <taxon>Hypocreomycetidae</taxon>
        <taxon>Hypocreales</taxon>
        <taxon>Nectriaceae</taxon>
        <taxon>Fusarium</taxon>
        <taxon>Fusarium fujikuroi species complex</taxon>
    </lineage>
</organism>
<dbReference type="EMBL" id="JAAOAO010000094">
    <property type="protein sequence ID" value="KAF5563166.1"/>
    <property type="molecule type" value="Genomic_DNA"/>
</dbReference>
<dbReference type="GO" id="GO:0003676">
    <property type="term" value="F:nucleic acid binding"/>
    <property type="evidence" value="ECO:0007669"/>
    <property type="project" value="InterPro"/>
</dbReference>
<sequence>MIPETTGWCEFVEDSDEEESSIELFSPKDSQQHRHVPKDVLIAYNPLIGVQHIRYFAGPYKLEKDGSSVVIQINGACRGNGTQYARGSWGVFFGPESKYNKWGLLPPNAPQTTTFTEIYSLMIALEKIRDELPFFPERVFIMSASPYLATAFTPYMSIGWDQDGRINSRGRGVAHENFLLDIKQIIDDLAWSGDRKMEFKFWQVSRELIVDADALANRAFN</sequence>
<dbReference type="Proteomes" id="UP000574317">
    <property type="component" value="Unassembled WGS sequence"/>
</dbReference>
<keyword evidence="2" id="KW-1185">Reference proteome</keyword>
<gene>
    <name evidence="1" type="ORF">FNAPI_2794</name>
</gene>
<protein>
    <submittedName>
        <fullName evidence="1">NAD dependent epimerase</fullName>
    </submittedName>
</protein>